<dbReference type="PANTHER" id="PTHR43833:SF11">
    <property type="entry name" value="VOLTAGE-GATED POTASSIUM CHANNEL KCH"/>
    <property type="match status" value="1"/>
</dbReference>
<dbReference type="Gene3D" id="3.40.50.720">
    <property type="entry name" value="NAD(P)-binding Rossmann-like Domain"/>
    <property type="match status" value="1"/>
</dbReference>
<feature type="domain" description="RCK N-terminal" evidence="2">
    <location>
        <begin position="21"/>
        <end position="93"/>
    </location>
</feature>
<dbReference type="Pfam" id="PF02254">
    <property type="entry name" value="TrkA_N"/>
    <property type="match status" value="1"/>
</dbReference>
<feature type="region of interest" description="Disordered" evidence="1">
    <location>
        <begin position="188"/>
        <end position="239"/>
    </location>
</feature>
<dbReference type="InterPro" id="IPR003148">
    <property type="entry name" value="RCK_N"/>
</dbReference>
<dbReference type="InterPro" id="IPR036291">
    <property type="entry name" value="NAD(P)-bd_dom_sf"/>
</dbReference>
<proteinExistence type="predicted"/>
<dbReference type="AlphaFoldDB" id="A0A100JSR8"/>
<dbReference type="EMBL" id="BCMM01000027">
    <property type="protein sequence ID" value="GAQ65010.1"/>
    <property type="molecule type" value="Genomic_DNA"/>
</dbReference>
<dbReference type="InterPro" id="IPR050721">
    <property type="entry name" value="Trk_Ktr_HKT_K-transport"/>
</dbReference>
<dbReference type="SUPFAM" id="SSF51735">
    <property type="entry name" value="NAD(P)-binding Rossmann-fold domains"/>
    <property type="match status" value="1"/>
</dbReference>
<evidence type="ECO:0000313" key="3">
    <source>
        <dbReference type="EMBL" id="GAQ65010.1"/>
    </source>
</evidence>
<comment type="caution">
    <text evidence="3">The sequence shown here is derived from an EMBL/GenBank/DDBJ whole genome shotgun (WGS) entry which is preliminary data.</text>
</comment>
<sequence>MLVDRSVRAGRGQGARGIPLARRLRIPTVIGDVTEEGVLESAEIHRAHALLALTSSDTINLEATLYARSVKQVRLRVALRLYDDFATAVYRTVRATHPHALTRSRSVSSLAAPAFAGAMMGRQILGAIPVERKVLLFAALVVAGHPQLEGRTVPKPSATGPGASWPWVPPLLPTGAPTLPRHIRPTVTTGLPGWSGNRNPDMSCGPRTGSCRPPPGRVSPNSSATIRPGRSRRTVETGGPCHTADLLHALSGWPDQVRAARKLCRDRHQGSVKIAGTRQCFGAVCM</sequence>
<name>A0A100JSR8_STRSC</name>
<reference evidence="4" key="3">
    <citation type="submission" date="2016-02" db="EMBL/GenBank/DDBJ databases">
        <title>Draft genome of pathogenic Streptomyces sp. in Japan.</title>
        <authorList>
            <person name="Tomihama T."/>
            <person name="Ikenaga M."/>
            <person name="Sakai M."/>
            <person name="Okubo T."/>
            <person name="Ikeda S."/>
        </authorList>
    </citation>
    <scope>NUCLEOTIDE SEQUENCE [LARGE SCALE GENOMIC DNA]</scope>
    <source>
        <strain evidence="4">S58</strain>
    </source>
</reference>
<reference evidence="3 4" key="2">
    <citation type="journal article" date="2016" name="Genome Announc.">
        <title>Draft Genome Sequences of Streptomyces scabiei S58, Streptomyces turgidiscabies T45, and Streptomyces acidiscabies a10, the Pathogens of Potato Common Scab, Isolated in Japan.</title>
        <authorList>
            <person name="Tomihama T."/>
            <person name="Nishi Y."/>
            <person name="Sakai M."/>
            <person name="Ikenaga M."/>
            <person name="Okubo T."/>
            <person name="Ikeda S."/>
        </authorList>
    </citation>
    <scope>NUCLEOTIDE SEQUENCE [LARGE SCALE GENOMIC DNA]</scope>
    <source>
        <strain evidence="3 4">S58</strain>
    </source>
</reference>
<protein>
    <submittedName>
        <fullName evidence="3">TrkA-N domain protein</fullName>
    </submittedName>
</protein>
<dbReference type="GO" id="GO:0006813">
    <property type="term" value="P:potassium ion transport"/>
    <property type="evidence" value="ECO:0007669"/>
    <property type="project" value="InterPro"/>
</dbReference>
<evidence type="ECO:0000256" key="1">
    <source>
        <dbReference type="SAM" id="MobiDB-lite"/>
    </source>
</evidence>
<evidence type="ECO:0000259" key="2">
    <source>
        <dbReference type="Pfam" id="PF02254"/>
    </source>
</evidence>
<accession>A0A100JSR8</accession>
<organism evidence="3 4">
    <name type="scientific">Streptomyces scabiei</name>
    <dbReference type="NCBI Taxonomy" id="1930"/>
    <lineage>
        <taxon>Bacteria</taxon>
        <taxon>Bacillati</taxon>
        <taxon>Actinomycetota</taxon>
        <taxon>Actinomycetes</taxon>
        <taxon>Kitasatosporales</taxon>
        <taxon>Streptomycetaceae</taxon>
        <taxon>Streptomyces</taxon>
    </lineage>
</organism>
<reference evidence="4" key="1">
    <citation type="submission" date="2015-11" db="EMBL/GenBank/DDBJ databases">
        <authorList>
            <consortium name="Cross-ministerial Strategic Innovation Promotion Program (SIP) consortium"/>
            <person name="Tomihama T."/>
            <person name="Ikenaga M."/>
            <person name="Sakai M."/>
            <person name="Okubo T."/>
            <person name="Ikeda S."/>
        </authorList>
    </citation>
    <scope>NUCLEOTIDE SEQUENCE [LARGE SCALE GENOMIC DNA]</scope>
    <source>
        <strain evidence="4">S58</strain>
    </source>
</reference>
<dbReference type="Proteomes" id="UP000067448">
    <property type="component" value="Unassembled WGS sequence"/>
</dbReference>
<evidence type="ECO:0000313" key="4">
    <source>
        <dbReference type="Proteomes" id="UP000067448"/>
    </source>
</evidence>
<gene>
    <name evidence="3" type="ORF">SsS58_05417</name>
</gene>
<dbReference type="PANTHER" id="PTHR43833">
    <property type="entry name" value="POTASSIUM CHANNEL PROTEIN 2-RELATED-RELATED"/>
    <property type="match status" value="1"/>
</dbReference>